<evidence type="ECO:0000313" key="3">
    <source>
        <dbReference type="Proteomes" id="UP000231474"/>
    </source>
</evidence>
<feature type="non-terminal residue" evidence="2">
    <location>
        <position position="110"/>
    </location>
</feature>
<dbReference type="Proteomes" id="UP000231474">
    <property type="component" value="Unassembled WGS sequence"/>
</dbReference>
<reference evidence="3" key="1">
    <citation type="submission" date="2017-09" db="EMBL/GenBank/DDBJ databases">
        <title>Depth-based differentiation of microbial function through sediment-hosted aquifers and enrichment of novel symbionts in the deep terrestrial subsurface.</title>
        <authorList>
            <person name="Probst A.J."/>
            <person name="Ladd B."/>
            <person name="Jarett J.K."/>
            <person name="Geller-Mcgrath D.E."/>
            <person name="Sieber C.M.K."/>
            <person name="Emerson J.B."/>
            <person name="Anantharaman K."/>
            <person name="Thomas B.C."/>
            <person name="Malmstrom R."/>
            <person name="Stieglmeier M."/>
            <person name="Klingl A."/>
            <person name="Woyke T."/>
            <person name="Ryan C.M."/>
            <person name="Banfield J.F."/>
        </authorList>
    </citation>
    <scope>NUCLEOTIDE SEQUENCE [LARGE SCALE GENOMIC DNA]</scope>
</reference>
<accession>A0A2M8L4N8</accession>
<organism evidence="2 3">
    <name type="scientific">Candidatus Shapirobacteria bacterium CG10_big_fil_rev_8_21_14_0_10_40_9</name>
    <dbReference type="NCBI Taxonomy" id="1974888"/>
    <lineage>
        <taxon>Bacteria</taxon>
        <taxon>Candidatus Shapironibacteriota</taxon>
    </lineage>
</organism>
<evidence type="ECO:0000256" key="1">
    <source>
        <dbReference type="SAM" id="MobiDB-lite"/>
    </source>
</evidence>
<gene>
    <name evidence="2" type="ORF">COU95_00135</name>
</gene>
<sequence length="110" mass="12422">MAFVESGKENPGPFRITENPEGLKPGNYLITDIQIFDWVEEEQDLNSPVRKRLAAWAQQIAPEIEGPFSLTCAAQTEAGFAIFKITPGRAKERDLYWFNPEKDEVPPPDT</sequence>
<feature type="region of interest" description="Disordered" evidence="1">
    <location>
        <begin position="1"/>
        <end position="20"/>
    </location>
</feature>
<proteinExistence type="predicted"/>
<name>A0A2M8L4N8_9BACT</name>
<comment type="caution">
    <text evidence="2">The sequence shown here is derived from an EMBL/GenBank/DDBJ whole genome shotgun (WGS) entry which is preliminary data.</text>
</comment>
<dbReference type="AlphaFoldDB" id="A0A2M8L4N8"/>
<protein>
    <submittedName>
        <fullName evidence="2">Uncharacterized protein</fullName>
    </submittedName>
</protein>
<evidence type="ECO:0000313" key="2">
    <source>
        <dbReference type="EMBL" id="PJE67837.1"/>
    </source>
</evidence>
<dbReference type="EMBL" id="PFEK01000004">
    <property type="protein sequence ID" value="PJE67837.1"/>
    <property type="molecule type" value="Genomic_DNA"/>
</dbReference>